<evidence type="ECO:0000313" key="5">
    <source>
        <dbReference type="Proteomes" id="UP000646749"/>
    </source>
</evidence>
<evidence type="ECO:0000256" key="3">
    <source>
        <dbReference type="SAM" id="Phobius"/>
    </source>
</evidence>
<name>A0ABQ4EBE1_9ACTN</name>
<dbReference type="Pfam" id="PF01066">
    <property type="entry name" value="CDP-OH_P_transf"/>
    <property type="match status" value="1"/>
</dbReference>
<comment type="similarity">
    <text evidence="2">Belongs to the CDP-alcohol phosphatidyltransferase class-I family.</text>
</comment>
<accession>A0ABQ4EBE1</accession>
<dbReference type="InterPro" id="IPR048254">
    <property type="entry name" value="CDP_ALCOHOL_P_TRANSF_CS"/>
</dbReference>
<reference evidence="4 5" key="1">
    <citation type="submission" date="2021-01" db="EMBL/GenBank/DDBJ databases">
        <title>Whole genome shotgun sequence of Plantactinospora endophytica NBRC 110450.</title>
        <authorList>
            <person name="Komaki H."/>
            <person name="Tamura T."/>
        </authorList>
    </citation>
    <scope>NUCLEOTIDE SEQUENCE [LARGE SCALE GENOMIC DNA]</scope>
    <source>
        <strain evidence="4 5">NBRC 110450</strain>
    </source>
</reference>
<keyword evidence="1 2" id="KW-0808">Transferase</keyword>
<evidence type="ECO:0000256" key="2">
    <source>
        <dbReference type="RuleBase" id="RU003750"/>
    </source>
</evidence>
<protein>
    <submittedName>
        <fullName evidence="4">Membrane protein</fullName>
    </submittedName>
</protein>
<organism evidence="4 5">
    <name type="scientific">Plantactinospora endophytica</name>
    <dbReference type="NCBI Taxonomy" id="673535"/>
    <lineage>
        <taxon>Bacteria</taxon>
        <taxon>Bacillati</taxon>
        <taxon>Actinomycetota</taxon>
        <taxon>Actinomycetes</taxon>
        <taxon>Micromonosporales</taxon>
        <taxon>Micromonosporaceae</taxon>
        <taxon>Plantactinospora</taxon>
    </lineage>
</organism>
<keyword evidence="5" id="KW-1185">Reference proteome</keyword>
<dbReference type="RefSeq" id="WP_377474977.1">
    <property type="nucleotide sequence ID" value="NZ_JBHTIQ010000037.1"/>
</dbReference>
<evidence type="ECO:0000256" key="1">
    <source>
        <dbReference type="ARBA" id="ARBA00022679"/>
    </source>
</evidence>
<feature type="transmembrane region" description="Helical" evidence="3">
    <location>
        <begin position="54"/>
        <end position="85"/>
    </location>
</feature>
<keyword evidence="3" id="KW-0812">Transmembrane</keyword>
<dbReference type="Gene3D" id="1.20.120.1760">
    <property type="match status" value="1"/>
</dbReference>
<keyword evidence="3" id="KW-1133">Transmembrane helix</keyword>
<evidence type="ECO:0000313" key="4">
    <source>
        <dbReference type="EMBL" id="GIG92052.1"/>
    </source>
</evidence>
<dbReference type="InterPro" id="IPR000462">
    <property type="entry name" value="CDP-OH_P_trans"/>
</dbReference>
<keyword evidence="3" id="KW-0472">Membrane</keyword>
<dbReference type="Proteomes" id="UP000646749">
    <property type="component" value="Unassembled WGS sequence"/>
</dbReference>
<feature type="transmembrane region" description="Helical" evidence="3">
    <location>
        <begin position="105"/>
        <end position="123"/>
    </location>
</feature>
<feature type="transmembrane region" description="Helical" evidence="3">
    <location>
        <begin position="185"/>
        <end position="206"/>
    </location>
</feature>
<proteinExistence type="inferred from homology"/>
<sequence length="276" mass="28697">MTVSEHPMAASLVRLRPARLRVRPVPRDGGSAVPVDRRTSAEVDGPAVGLAVQFVLLAALGATVGLGPAGWLAGSAYAVVTWLLLGRALRRSGARMLGAANQVTLARATLVGGVTALVAASFWSPAPVGLLVAVASVALALDWVDGQVARRTGTTTALGARFDMEVDAFLILVLSAYLAQSLGGWVLAIGALRYVFVAAAWVLPWLNAALPHRFSRKTVAAMQGIVLAVAASGVLPGPLAYASVGLALALLCWSFGRDVGWLWHARHRYAAPAATR</sequence>
<gene>
    <name evidence="4" type="ORF">Pen02_69880</name>
</gene>
<dbReference type="PROSITE" id="PS00379">
    <property type="entry name" value="CDP_ALCOHOL_P_TRANSF"/>
    <property type="match status" value="1"/>
</dbReference>
<comment type="caution">
    <text evidence="4">The sequence shown here is derived from an EMBL/GenBank/DDBJ whole genome shotgun (WGS) entry which is preliminary data.</text>
</comment>
<dbReference type="EMBL" id="BONW01000041">
    <property type="protein sequence ID" value="GIG92052.1"/>
    <property type="molecule type" value="Genomic_DNA"/>
</dbReference>
<dbReference type="InterPro" id="IPR043130">
    <property type="entry name" value="CDP-OH_PTrfase_TM_dom"/>
</dbReference>